<accession>A0AA48L8V6</accession>
<dbReference type="Proteomes" id="UP001233271">
    <property type="component" value="Chromosome 6"/>
</dbReference>
<feature type="signal peptide" evidence="6">
    <location>
        <begin position="1"/>
        <end position="21"/>
    </location>
</feature>
<proteinExistence type="inferred from homology"/>
<feature type="domain" description="Peptidoglycan binding-like" evidence="7">
    <location>
        <begin position="137"/>
        <end position="174"/>
    </location>
</feature>
<dbReference type="Pfam" id="PF01471">
    <property type="entry name" value="PG_binding_1"/>
    <property type="match status" value="2"/>
</dbReference>
<evidence type="ECO:0000313" key="9">
    <source>
        <dbReference type="EMBL" id="BEI94118.1"/>
    </source>
</evidence>
<evidence type="ECO:0000256" key="2">
    <source>
        <dbReference type="ARBA" id="ARBA00043996"/>
    </source>
</evidence>
<feature type="domain" description="Fungal lipase-type" evidence="8">
    <location>
        <begin position="275"/>
        <end position="412"/>
    </location>
</feature>
<feature type="region of interest" description="Disordered" evidence="5">
    <location>
        <begin position="176"/>
        <end position="200"/>
    </location>
</feature>
<dbReference type="SUPFAM" id="SSF47090">
    <property type="entry name" value="PGBD-like"/>
    <property type="match status" value="2"/>
</dbReference>
<dbReference type="InterPro" id="IPR036365">
    <property type="entry name" value="PGBD-like_sf"/>
</dbReference>
<dbReference type="PANTHER" id="PTHR45856">
    <property type="entry name" value="ALPHA/BETA-HYDROLASES SUPERFAMILY PROTEIN"/>
    <property type="match status" value="1"/>
</dbReference>
<evidence type="ECO:0008006" key="11">
    <source>
        <dbReference type="Google" id="ProtNLM"/>
    </source>
</evidence>
<protein>
    <recommendedName>
        <fullName evidence="11">Alpha/beta-hydrolase</fullName>
    </recommendedName>
</protein>
<dbReference type="RefSeq" id="XP_060459383.1">
    <property type="nucleotide sequence ID" value="XM_060603050.1"/>
</dbReference>
<dbReference type="InterPro" id="IPR036366">
    <property type="entry name" value="PGBDSf"/>
</dbReference>
<dbReference type="InterPro" id="IPR029058">
    <property type="entry name" value="AB_hydrolase_fold"/>
</dbReference>
<evidence type="ECO:0000256" key="5">
    <source>
        <dbReference type="SAM" id="MobiDB-lite"/>
    </source>
</evidence>
<dbReference type="KEGG" id="ccac:CcaHIS019_0605770"/>
<dbReference type="EMBL" id="AP028217">
    <property type="protein sequence ID" value="BEI94118.1"/>
    <property type="molecule type" value="Genomic_DNA"/>
</dbReference>
<dbReference type="CDD" id="cd00519">
    <property type="entry name" value="Lipase_3"/>
    <property type="match status" value="1"/>
</dbReference>
<comment type="catalytic activity">
    <reaction evidence="3">
        <text>a diacylglycerol + H2O = a monoacylglycerol + a fatty acid + H(+)</text>
        <dbReference type="Rhea" id="RHEA:32731"/>
        <dbReference type="ChEBI" id="CHEBI:15377"/>
        <dbReference type="ChEBI" id="CHEBI:15378"/>
        <dbReference type="ChEBI" id="CHEBI:17408"/>
        <dbReference type="ChEBI" id="CHEBI:18035"/>
        <dbReference type="ChEBI" id="CHEBI:28868"/>
    </reaction>
</comment>
<keyword evidence="6" id="KW-0732">Signal</keyword>
<reference evidence="9" key="1">
    <citation type="journal article" date="2023" name="BMC Genomics">
        <title>Chromosome-level genome assemblies of Cutaneotrichosporon spp. (Trichosporonales, Basidiomycota) reveal imbalanced evolution between nucleotide sequences and chromosome synteny.</title>
        <authorList>
            <person name="Kobayashi Y."/>
            <person name="Kayamori A."/>
            <person name="Aoki K."/>
            <person name="Shiwa Y."/>
            <person name="Matsutani M."/>
            <person name="Fujita N."/>
            <person name="Sugita T."/>
            <person name="Iwasaki W."/>
            <person name="Tanaka N."/>
            <person name="Takashima M."/>
        </authorList>
    </citation>
    <scope>NUCLEOTIDE SEQUENCE</scope>
    <source>
        <strain evidence="9">HIS019</strain>
    </source>
</reference>
<evidence type="ECO:0000256" key="3">
    <source>
        <dbReference type="ARBA" id="ARBA00047591"/>
    </source>
</evidence>
<evidence type="ECO:0000259" key="8">
    <source>
        <dbReference type="Pfam" id="PF01764"/>
    </source>
</evidence>
<comment type="similarity">
    <text evidence="2">Belongs to the AB hydrolase superfamily. Lipase family. Class 3 subfamily.</text>
</comment>
<evidence type="ECO:0000256" key="1">
    <source>
        <dbReference type="ARBA" id="ARBA00023157"/>
    </source>
</evidence>
<dbReference type="InterPro" id="IPR051218">
    <property type="entry name" value="Sec_MonoDiacylglyc_Lipase"/>
</dbReference>
<name>A0AA48L8V6_9TREE</name>
<evidence type="ECO:0000259" key="7">
    <source>
        <dbReference type="Pfam" id="PF01471"/>
    </source>
</evidence>
<feature type="chain" id="PRO_5041362551" description="Alpha/beta-hydrolase" evidence="6">
    <location>
        <begin position="22"/>
        <end position="472"/>
    </location>
</feature>
<dbReference type="Gene3D" id="1.10.101.10">
    <property type="entry name" value="PGBD-like superfamily/PGBD"/>
    <property type="match status" value="2"/>
</dbReference>
<dbReference type="InterPro" id="IPR002921">
    <property type="entry name" value="Fungal_lipase-type"/>
</dbReference>
<organism evidence="9 10">
    <name type="scientific">Cutaneotrichosporon cavernicola</name>
    <dbReference type="NCBI Taxonomy" id="279322"/>
    <lineage>
        <taxon>Eukaryota</taxon>
        <taxon>Fungi</taxon>
        <taxon>Dikarya</taxon>
        <taxon>Basidiomycota</taxon>
        <taxon>Agaricomycotina</taxon>
        <taxon>Tremellomycetes</taxon>
        <taxon>Trichosporonales</taxon>
        <taxon>Trichosporonaceae</taxon>
        <taxon>Cutaneotrichosporon</taxon>
    </lineage>
</organism>
<dbReference type="Pfam" id="PF01764">
    <property type="entry name" value="Lipase_3"/>
    <property type="match status" value="1"/>
</dbReference>
<keyword evidence="1" id="KW-1015">Disulfide bond</keyword>
<dbReference type="GO" id="GO:0006629">
    <property type="term" value="P:lipid metabolic process"/>
    <property type="evidence" value="ECO:0007669"/>
    <property type="project" value="InterPro"/>
</dbReference>
<sequence>MLLRNLLLLPLALVVAHPAPADISVDLDKARDEFLTPPHSLSIRAVGDLGAGAFGGDGAGKSRITAVQHLLGAKGHPVGVDGLWGPESSGAVTAFQGGAGLSADGIPGPATLGALVDQISQGSTGGVVSAAQVLLAVEADGDFGPATNTATTTFQSGKGLTADGIIGRDTWTALFSTSAPPKSLPPNDPPAKDPPSKSTPKAVLAGAARLLTDDELKSLRDPGRYAAAAYCKPEGWNDWSCHKCVNGPPFTKFYARGGGGFIPEWYVIGNGASVVVGIRGSEGLTWVDNFVAYLKPVSKSPDWFPGGQDLSLHGGFYDSFSIIIPAITLAVKVALSENKGQILVSGHSQGAALATLVATSLQARLDATVTLRAFSPPRQGNPAWAKYVDATLGNRVWRLTNNNDMVTNLPLMGMGYRHTSGEVWRTIDGQWILCYGQESPWCGMGKDAVPRGIESHTGPFPPNIMMGCGGEK</sequence>
<evidence type="ECO:0000256" key="4">
    <source>
        <dbReference type="ARBA" id="ARBA00048461"/>
    </source>
</evidence>
<dbReference type="SUPFAM" id="SSF53474">
    <property type="entry name" value="alpha/beta-Hydrolases"/>
    <property type="match status" value="1"/>
</dbReference>
<feature type="domain" description="Peptidoglycan binding-like" evidence="7">
    <location>
        <begin position="63"/>
        <end position="115"/>
    </location>
</feature>
<evidence type="ECO:0000256" key="6">
    <source>
        <dbReference type="SAM" id="SignalP"/>
    </source>
</evidence>
<comment type="catalytic activity">
    <reaction evidence="4">
        <text>a monoacylglycerol + H2O = glycerol + a fatty acid + H(+)</text>
        <dbReference type="Rhea" id="RHEA:15245"/>
        <dbReference type="ChEBI" id="CHEBI:15377"/>
        <dbReference type="ChEBI" id="CHEBI:15378"/>
        <dbReference type="ChEBI" id="CHEBI:17408"/>
        <dbReference type="ChEBI" id="CHEBI:17754"/>
        <dbReference type="ChEBI" id="CHEBI:28868"/>
    </reaction>
</comment>
<dbReference type="InterPro" id="IPR002477">
    <property type="entry name" value="Peptidoglycan-bd-like"/>
</dbReference>
<keyword evidence="10" id="KW-1185">Reference proteome</keyword>
<dbReference type="Gene3D" id="3.40.50.1820">
    <property type="entry name" value="alpha/beta hydrolase"/>
    <property type="match status" value="1"/>
</dbReference>
<gene>
    <name evidence="9" type="primary">pdcA</name>
    <name evidence="9" type="ORF">CcaverHIS019_0605770</name>
</gene>
<evidence type="ECO:0000313" key="10">
    <source>
        <dbReference type="Proteomes" id="UP001233271"/>
    </source>
</evidence>
<dbReference type="GeneID" id="85497988"/>
<dbReference type="PANTHER" id="PTHR45856:SF24">
    <property type="entry name" value="FUNGAL LIPASE-LIKE DOMAIN-CONTAINING PROTEIN"/>
    <property type="match status" value="1"/>
</dbReference>
<dbReference type="AlphaFoldDB" id="A0AA48L8V6"/>